<evidence type="ECO:0000259" key="4">
    <source>
        <dbReference type="Pfam" id="PF00135"/>
    </source>
</evidence>
<feature type="domain" description="Carboxylesterase type B" evidence="4">
    <location>
        <begin position="37"/>
        <end position="498"/>
    </location>
</feature>
<keyword evidence="3" id="KW-0732">Signal</keyword>
<dbReference type="PANTHER" id="PTHR45570:SF1">
    <property type="entry name" value="CARBOXYLIC ESTER HYDROLASE"/>
    <property type="match status" value="1"/>
</dbReference>
<comment type="similarity">
    <text evidence="1 3">Belongs to the type-B carboxylesterase/lipase family.</text>
</comment>
<dbReference type="STRING" id="1257118.L8H8H3"/>
<evidence type="ECO:0000313" key="6">
    <source>
        <dbReference type="Proteomes" id="UP000011083"/>
    </source>
</evidence>
<dbReference type="EC" id="3.1.1.-" evidence="3"/>
<dbReference type="EMBL" id="KB007901">
    <property type="protein sequence ID" value="ELR21527.1"/>
    <property type="molecule type" value="Genomic_DNA"/>
</dbReference>
<dbReference type="OMA" id="GAWHGNE"/>
<dbReference type="AlphaFoldDB" id="L8H8H3"/>
<dbReference type="RefSeq" id="XP_004346472.1">
    <property type="nucleotide sequence ID" value="XM_004346422.1"/>
</dbReference>
<organism evidence="5 6">
    <name type="scientific">Acanthamoeba castellanii (strain ATCC 30010 / Neff)</name>
    <dbReference type="NCBI Taxonomy" id="1257118"/>
    <lineage>
        <taxon>Eukaryota</taxon>
        <taxon>Amoebozoa</taxon>
        <taxon>Discosea</taxon>
        <taxon>Longamoebia</taxon>
        <taxon>Centramoebida</taxon>
        <taxon>Acanthamoebidae</taxon>
        <taxon>Acanthamoeba</taxon>
    </lineage>
</organism>
<dbReference type="InterPro" id="IPR029058">
    <property type="entry name" value="AB_hydrolase_fold"/>
</dbReference>
<reference evidence="5 6" key="1">
    <citation type="journal article" date="2013" name="Genome Biol.">
        <title>Genome of Acanthamoeba castellanii highlights extensive lateral gene transfer and early evolution of tyrosine kinase signaling.</title>
        <authorList>
            <person name="Clarke M."/>
            <person name="Lohan A.J."/>
            <person name="Liu B."/>
            <person name="Lagkouvardos I."/>
            <person name="Roy S."/>
            <person name="Zafar N."/>
            <person name="Bertelli C."/>
            <person name="Schilde C."/>
            <person name="Kianianmomeni A."/>
            <person name="Burglin T.R."/>
            <person name="Frech C."/>
            <person name="Turcotte B."/>
            <person name="Kopec K.O."/>
            <person name="Synnott J.M."/>
            <person name="Choo C."/>
            <person name="Paponov I."/>
            <person name="Finkler A."/>
            <person name="Soon Heng Tan C."/>
            <person name="Hutchins A.P."/>
            <person name="Weinmeier T."/>
            <person name="Rattei T."/>
            <person name="Chu J.S."/>
            <person name="Gimenez G."/>
            <person name="Irimia M."/>
            <person name="Rigden D.J."/>
            <person name="Fitzpatrick D.A."/>
            <person name="Lorenzo-Morales J."/>
            <person name="Bateman A."/>
            <person name="Chiu C.H."/>
            <person name="Tang P."/>
            <person name="Hegemann P."/>
            <person name="Fromm H."/>
            <person name="Raoult D."/>
            <person name="Greub G."/>
            <person name="Miranda-Saavedra D."/>
            <person name="Chen N."/>
            <person name="Nash P."/>
            <person name="Ginger M.L."/>
            <person name="Horn M."/>
            <person name="Schaap P."/>
            <person name="Caler L."/>
            <person name="Loftus B."/>
        </authorList>
    </citation>
    <scope>NUCLEOTIDE SEQUENCE [LARGE SCALE GENOMIC DNA]</scope>
    <source>
        <strain evidence="5 6">Neff</strain>
    </source>
</reference>
<feature type="signal peptide" evidence="3">
    <location>
        <begin position="1"/>
        <end position="21"/>
    </location>
</feature>
<dbReference type="InterPro" id="IPR019819">
    <property type="entry name" value="Carboxylesterase_B_CS"/>
</dbReference>
<dbReference type="PROSITE" id="PS00941">
    <property type="entry name" value="CARBOXYLESTERASE_B_2"/>
    <property type="match status" value="1"/>
</dbReference>
<dbReference type="InterPro" id="IPR019826">
    <property type="entry name" value="Carboxylesterase_B_AS"/>
</dbReference>
<proteinExistence type="inferred from homology"/>
<dbReference type="ESTHER" id="acaca-l8h8h3">
    <property type="family name" value="Cholinesterase-like"/>
</dbReference>
<feature type="chain" id="PRO_5005139277" description="Carboxylic ester hydrolase" evidence="3">
    <location>
        <begin position="22"/>
        <end position="507"/>
    </location>
</feature>
<dbReference type="SUPFAM" id="SSF53474">
    <property type="entry name" value="alpha/beta-Hydrolases"/>
    <property type="match status" value="1"/>
</dbReference>
<evidence type="ECO:0000256" key="2">
    <source>
        <dbReference type="ARBA" id="ARBA00022801"/>
    </source>
</evidence>
<dbReference type="OrthoDB" id="408631at2759"/>
<dbReference type="GO" id="GO:0016787">
    <property type="term" value="F:hydrolase activity"/>
    <property type="evidence" value="ECO:0007669"/>
    <property type="project" value="UniProtKB-KW"/>
</dbReference>
<dbReference type="InterPro" id="IPR002018">
    <property type="entry name" value="CarbesteraseB"/>
</dbReference>
<dbReference type="Proteomes" id="UP000011083">
    <property type="component" value="Unassembled WGS sequence"/>
</dbReference>
<evidence type="ECO:0000313" key="5">
    <source>
        <dbReference type="EMBL" id="ELR21527.1"/>
    </source>
</evidence>
<sequence length="507" mass="55496">MKGATWVTVLVVLGLVAAAQADESIVYTQAGPLRGVGVPFAEPPVGPLRFTPPLPKRPWGNSPYNATAYGAGCPQQCVLPPHLCPETQSEDCLFLNIWTPRVKTGQAPLPVMFFMPGGRFEQGEAASLVYSGEYMASSADVILVTTNYRLGVLGFLVADGIPGNFGIKDQRLALEWVIKNIAAFGGNPKNITIFGESAGATSVAVHLVSQYSQGLYSKAIIESNPFSLPIKTIPEAKALAKLFVDKIQCPWGQDTLSCLRGKNWHDIVGAGAAVENSSIGDELLGQPWNLILSGKFNRVPLLLGTVSEEAWPFIFQASSKPLSESLYVLFNAYLFNIDMVSVLRRYPVGGVWDYSDYRPLLAELGTDYIFTCLTRGVARKISSLGSFVYRASVYLYQFNHSTSFDPWGSKYKFFCHGIELPFVFHSVKPFFNFSAGEADLSRRMVSYWTNFAKSGNPNAPVAVQPSWPLYSQAADQSMELAVPPTVKTGLRAAYCDFWDNLGYSFGN</sequence>
<dbReference type="GeneID" id="14922424"/>
<dbReference type="Gene3D" id="3.40.50.1820">
    <property type="entry name" value="alpha/beta hydrolase"/>
    <property type="match status" value="1"/>
</dbReference>
<protein>
    <recommendedName>
        <fullName evidence="3">Carboxylic ester hydrolase</fullName>
        <ecNumber evidence="3">3.1.1.-</ecNumber>
    </recommendedName>
</protein>
<accession>L8H8H3</accession>
<keyword evidence="2 3" id="KW-0378">Hydrolase</keyword>
<dbReference type="KEGG" id="acan:ACA1_225920"/>
<dbReference type="PROSITE" id="PS00122">
    <property type="entry name" value="CARBOXYLESTERASE_B_1"/>
    <property type="match status" value="1"/>
</dbReference>
<dbReference type="VEuPathDB" id="AmoebaDB:ACA1_225920"/>
<evidence type="ECO:0000256" key="1">
    <source>
        <dbReference type="ARBA" id="ARBA00005964"/>
    </source>
</evidence>
<dbReference type="Pfam" id="PF00135">
    <property type="entry name" value="COesterase"/>
    <property type="match status" value="1"/>
</dbReference>
<keyword evidence="6" id="KW-1185">Reference proteome</keyword>
<gene>
    <name evidence="5" type="ORF">ACA1_225920</name>
</gene>
<evidence type="ECO:0000256" key="3">
    <source>
        <dbReference type="RuleBase" id="RU361235"/>
    </source>
</evidence>
<dbReference type="PANTHER" id="PTHR45570">
    <property type="entry name" value="CARBOXYLIC ESTER HYDROLASE"/>
    <property type="match status" value="1"/>
</dbReference>
<name>L8H8H3_ACACF</name>